<dbReference type="RefSeq" id="WP_255045380.1">
    <property type="nucleotide sequence ID" value="NZ_JANEYT010000131.1"/>
</dbReference>
<keyword evidence="1" id="KW-0805">Transcription regulation</keyword>
<dbReference type="Proteomes" id="UP001524460">
    <property type="component" value="Unassembled WGS sequence"/>
</dbReference>
<dbReference type="SMART" id="SM00345">
    <property type="entry name" value="HTH_GNTR"/>
    <property type="match status" value="1"/>
</dbReference>
<keyword evidence="6" id="KW-1185">Reference proteome</keyword>
<dbReference type="InterPro" id="IPR000524">
    <property type="entry name" value="Tscrpt_reg_HTH_GntR"/>
</dbReference>
<evidence type="ECO:0000313" key="5">
    <source>
        <dbReference type="EMBL" id="MCQ1061267.1"/>
    </source>
</evidence>
<dbReference type="EMBL" id="JANEYT010000131">
    <property type="protein sequence ID" value="MCQ1061267.1"/>
    <property type="molecule type" value="Genomic_DNA"/>
</dbReference>
<evidence type="ECO:0000256" key="2">
    <source>
        <dbReference type="ARBA" id="ARBA00023125"/>
    </source>
</evidence>
<dbReference type="PANTHER" id="PTHR43537:SF5">
    <property type="entry name" value="UXU OPERON TRANSCRIPTIONAL REGULATOR"/>
    <property type="match status" value="1"/>
</dbReference>
<evidence type="ECO:0000256" key="3">
    <source>
        <dbReference type="ARBA" id="ARBA00023163"/>
    </source>
</evidence>
<dbReference type="SUPFAM" id="SSF48008">
    <property type="entry name" value="GntR ligand-binding domain-like"/>
    <property type="match status" value="1"/>
</dbReference>
<keyword evidence="2" id="KW-0238">DNA-binding</keyword>
<name>A0ABT1N952_9GAMM</name>
<sequence length="226" mass="25427">MFSINKKSSMVSMIVENIIDNINKGNLTAGDDLPTEMELAESFEVSRNTVREALRVLETYGVVETSRRKPPKVVNKNLQASIAIAAIQVSENKNYYREIQQIRELMGVGLVDEILKNASDEDIAALQTINDQIEHTNTVAHLAELDFSFHTRLVEISGNSMVKAIYSSLASTIVHILEIGKNLEVGIEQAREGHQEIIEALREGDNDHTRKIISSHFQYTRHILEE</sequence>
<dbReference type="PROSITE" id="PS50949">
    <property type="entry name" value="HTH_GNTR"/>
    <property type="match status" value="1"/>
</dbReference>
<dbReference type="InterPro" id="IPR036388">
    <property type="entry name" value="WH-like_DNA-bd_sf"/>
</dbReference>
<keyword evidence="3" id="KW-0804">Transcription</keyword>
<dbReference type="InterPro" id="IPR036390">
    <property type="entry name" value="WH_DNA-bd_sf"/>
</dbReference>
<dbReference type="Gene3D" id="1.20.120.530">
    <property type="entry name" value="GntR ligand-binding domain-like"/>
    <property type="match status" value="1"/>
</dbReference>
<dbReference type="PRINTS" id="PR00035">
    <property type="entry name" value="HTHGNTR"/>
</dbReference>
<evidence type="ECO:0000313" key="6">
    <source>
        <dbReference type="Proteomes" id="UP001524460"/>
    </source>
</evidence>
<dbReference type="SUPFAM" id="SSF46785">
    <property type="entry name" value="Winged helix' DNA-binding domain"/>
    <property type="match status" value="1"/>
</dbReference>
<dbReference type="Gene3D" id="1.10.10.10">
    <property type="entry name" value="Winged helix-like DNA-binding domain superfamily/Winged helix DNA-binding domain"/>
    <property type="match status" value="1"/>
</dbReference>
<evidence type="ECO:0000256" key="1">
    <source>
        <dbReference type="ARBA" id="ARBA00023015"/>
    </source>
</evidence>
<organism evidence="5 6">
    <name type="scientific">Photobacterium pectinilyticum</name>
    <dbReference type="NCBI Taxonomy" id="2906793"/>
    <lineage>
        <taxon>Bacteria</taxon>
        <taxon>Pseudomonadati</taxon>
        <taxon>Pseudomonadota</taxon>
        <taxon>Gammaproteobacteria</taxon>
        <taxon>Vibrionales</taxon>
        <taxon>Vibrionaceae</taxon>
        <taxon>Photobacterium</taxon>
    </lineage>
</organism>
<proteinExistence type="predicted"/>
<dbReference type="InterPro" id="IPR011711">
    <property type="entry name" value="GntR_C"/>
</dbReference>
<feature type="domain" description="HTH gntR-type" evidence="4">
    <location>
        <begin position="8"/>
        <end position="76"/>
    </location>
</feature>
<evidence type="ECO:0000259" key="4">
    <source>
        <dbReference type="PROSITE" id="PS50949"/>
    </source>
</evidence>
<dbReference type="Pfam" id="PF00392">
    <property type="entry name" value="GntR"/>
    <property type="match status" value="1"/>
</dbReference>
<reference evidence="5 6" key="1">
    <citation type="submission" date="2022-07" db="EMBL/GenBank/DDBJ databases">
        <title>Photobacterium pectinilyticum sp. nov., a marine bacterium isolated from surface seawater of Qingdao offshore.</title>
        <authorList>
            <person name="Wang X."/>
        </authorList>
    </citation>
    <scope>NUCLEOTIDE SEQUENCE [LARGE SCALE GENOMIC DNA]</scope>
    <source>
        <strain evidence="5 6">ZSDE20</strain>
    </source>
</reference>
<dbReference type="Pfam" id="PF07729">
    <property type="entry name" value="FCD"/>
    <property type="match status" value="1"/>
</dbReference>
<gene>
    <name evidence="5" type="ORF">NHN17_24860</name>
</gene>
<protein>
    <submittedName>
        <fullName evidence="5">FCD domain-containing protein</fullName>
    </submittedName>
</protein>
<comment type="caution">
    <text evidence="5">The sequence shown here is derived from an EMBL/GenBank/DDBJ whole genome shotgun (WGS) entry which is preliminary data.</text>
</comment>
<dbReference type="CDD" id="cd07377">
    <property type="entry name" value="WHTH_GntR"/>
    <property type="match status" value="1"/>
</dbReference>
<accession>A0ABT1N952</accession>
<dbReference type="PANTHER" id="PTHR43537">
    <property type="entry name" value="TRANSCRIPTIONAL REGULATOR, GNTR FAMILY"/>
    <property type="match status" value="1"/>
</dbReference>
<dbReference type="SMART" id="SM00895">
    <property type="entry name" value="FCD"/>
    <property type="match status" value="1"/>
</dbReference>
<dbReference type="InterPro" id="IPR008920">
    <property type="entry name" value="TF_FadR/GntR_C"/>
</dbReference>